<comment type="similarity">
    <text evidence="1">Belongs to the 'phage' integrase family.</text>
</comment>
<keyword evidence="5" id="KW-1185">Reference proteome</keyword>
<evidence type="ECO:0000256" key="1">
    <source>
        <dbReference type="ARBA" id="ARBA00008857"/>
    </source>
</evidence>
<reference evidence="4 5" key="1">
    <citation type="submission" date="2019-08" db="EMBL/GenBank/DDBJ databases">
        <authorList>
            <person name="Peeters C."/>
        </authorList>
    </citation>
    <scope>NUCLEOTIDE SEQUENCE [LARGE SCALE GENOMIC DNA]</scope>
    <source>
        <strain evidence="4 5">LMG 31112</strain>
    </source>
</reference>
<dbReference type="AlphaFoldDB" id="A0A5E4YPZ3"/>
<keyword evidence="2" id="KW-0229">DNA integration</keyword>
<proteinExistence type="inferred from homology"/>
<dbReference type="Pfam" id="PF13356">
    <property type="entry name" value="Arm-DNA-bind_3"/>
    <property type="match status" value="1"/>
</dbReference>
<dbReference type="Proteomes" id="UP000343317">
    <property type="component" value="Unassembled WGS sequence"/>
</dbReference>
<feature type="domain" description="Integrase DNA-binding" evidence="3">
    <location>
        <begin position="2"/>
        <end position="89"/>
    </location>
</feature>
<gene>
    <name evidence="4" type="ORF">PHO31112_04656</name>
</gene>
<dbReference type="EMBL" id="CABPSM010000019">
    <property type="protein sequence ID" value="VVE50418.1"/>
    <property type="molecule type" value="Genomic_DNA"/>
</dbReference>
<name>A0A5E4YPZ3_9BURK</name>
<dbReference type="PANTHER" id="PTHR30629">
    <property type="entry name" value="PROPHAGE INTEGRASE"/>
    <property type="match status" value="1"/>
</dbReference>
<evidence type="ECO:0000256" key="2">
    <source>
        <dbReference type="ARBA" id="ARBA00022908"/>
    </source>
</evidence>
<accession>A0A5E4YPZ3</accession>
<organism evidence="4 5">
    <name type="scientific">Pandoraea horticolens</name>
    <dbReference type="NCBI Taxonomy" id="2508298"/>
    <lineage>
        <taxon>Bacteria</taxon>
        <taxon>Pseudomonadati</taxon>
        <taxon>Pseudomonadota</taxon>
        <taxon>Betaproteobacteria</taxon>
        <taxon>Burkholderiales</taxon>
        <taxon>Burkholderiaceae</taxon>
        <taxon>Pandoraea</taxon>
    </lineage>
</organism>
<dbReference type="Gene3D" id="3.30.160.390">
    <property type="entry name" value="Integrase, DNA-binding domain"/>
    <property type="match status" value="1"/>
</dbReference>
<evidence type="ECO:0000313" key="4">
    <source>
        <dbReference type="EMBL" id="VVE50418.1"/>
    </source>
</evidence>
<dbReference type="InterPro" id="IPR038488">
    <property type="entry name" value="Integrase_DNA-bd_sf"/>
</dbReference>
<dbReference type="GO" id="GO:0015074">
    <property type="term" value="P:DNA integration"/>
    <property type="evidence" value="ECO:0007669"/>
    <property type="project" value="UniProtKB-KW"/>
</dbReference>
<sequence>MLTDTALRNLKPKSKIYKASDRDGMYVTVSPTGTVTFRYYYRLNGRRETLAIGRYGPAGISLALAREKLIDAKKAVAQGKSPAPEKQREKRRLTAAKTFGEMTGKWLAGTRMADRTKAMRKSIVDRDILPAFDNR</sequence>
<protein>
    <submittedName>
        <fullName evidence="4">Integrase</fullName>
    </submittedName>
</protein>
<evidence type="ECO:0000313" key="5">
    <source>
        <dbReference type="Proteomes" id="UP000343317"/>
    </source>
</evidence>
<evidence type="ECO:0000259" key="3">
    <source>
        <dbReference type="Pfam" id="PF13356"/>
    </source>
</evidence>
<dbReference type="PANTHER" id="PTHR30629:SF2">
    <property type="entry name" value="PROPHAGE INTEGRASE INTS-RELATED"/>
    <property type="match status" value="1"/>
</dbReference>
<dbReference type="InterPro" id="IPR025166">
    <property type="entry name" value="Integrase_DNA_bind_dom"/>
</dbReference>
<dbReference type="InterPro" id="IPR050808">
    <property type="entry name" value="Phage_Integrase"/>
</dbReference>